<evidence type="ECO:0000313" key="1">
    <source>
        <dbReference type="EMBL" id="KAI9908876.1"/>
    </source>
</evidence>
<organism evidence="1 2">
    <name type="scientific">Peronosclerospora sorghi</name>
    <dbReference type="NCBI Taxonomy" id="230839"/>
    <lineage>
        <taxon>Eukaryota</taxon>
        <taxon>Sar</taxon>
        <taxon>Stramenopiles</taxon>
        <taxon>Oomycota</taxon>
        <taxon>Peronosporomycetes</taxon>
        <taxon>Peronosporales</taxon>
        <taxon>Peronosporaceae</taxon>
        <taxon>Peronosclerospora</taxon>
    </lineage>
</organism>
<dbReference type="Proteomes" id="UP001163321">
    <property type="component" value="Chromosome 7"/>
</dbReference>
<sequence>MPQPHWRALVILVTCVASLFPLATHGAFADAHASESLTPALDASATVDKAPPTHESRGSLPSFRGLLERLKWNGPDKSKNEQLQRMTTGVAHEVQKNAHGTSKWFERFVKAQVFLVVLLVLIAAFAYIRSKIVWS</sequence>
<evidence type="ECO:0000313" key="2">
    <source>
        <dbReference type="Proteomes" id="UP001163321"/>
    </source>
</evidence>
<dbReference type="EMBL" id="CM047586">
    <property type="protein sequence ID" value="KAI9908876.1"/>
    <property type="molecule type" value="Genomic_DNA"/>
</dbReference>
<accession>A0ACC0VS05</accession>
<proteinExistence type="predicted"/>
<gene>
    <name evidence="1" type="ORF">PsorP6_014963</name>
</gene>
<protein>
    <submittedName>
        <fullName evidence="1">Uncharacterized protein</fullName>
    </submittedName>
</protein>
<keyword evidence="2" id="KW-1185">Reference proteome</keyword>
<comment type="caution">
    <text evidence="1">The sequence shown here is derived from an EMBL/GenBank/DDBJ whole genome shotgun (WGS) entry which is preliminary data.</text>
</comment>
<name>A0ACC0VS05_9STRA</name>
<reference evidence="1 2" key="1">
    <citation type="journal article" date="2022" name="bioRxiv">
        <title>The genome of the oomycete Peronosclerospora sorghi, a cosmopolitan pathogen of maize and sorghum, is inflated with dispersed pseudogenes.</title>
        <authorList>
            <person name="Fletcher K."/>
            <person name="Martin F."/>
            <person name="Isakeit T."/>
            <person name="Cavanaugh K."/>
            <person name="Magill C."/>
            <person name="Michelmore R."/>
        </authorList>
    </citation>
    <scope>NUCLEOTIDE SEQUENCE [LARGE SCALE GENOMIC DNA]</scope>
    <source>
        <strain evidence="1">P6</strain>
    </source>
</reference>